<dbReference type="Pfam" id="PF25893">
    <property type="entry name" value="HH_CzcB"/>
    <property type="match status" value="1"/>
</dbReference>
<dbReference type="NCBIfam" id="TIGR01730">
    <property type="entry name" value="RND_mfp"/>
    <property type="match status" value="1"/>
</dbReference>
<dbReference type="EMBL" id="CP002657">
    <property type="protein sequence ID" value="AEB85731.1"/>
    <property type="molecule type" value="Genomic_DNA"/>
</dbReference>
<evidence type="ECO:0000259" key="6">
    <source>
        <dbReference type="Pfam" id="PF25971"/>
    </source>
</evidence>
<dbReference type="GO" id="GO:0046914">
    <property type="term" value="F:transition metal ion binding"/>
    <property type="evidence" value="ECO:0007669"/>
    <property type="project" value="TreeGrafter"/>
</dbReference>
<dbReference type="InterPro" id="IPR058647">
    <property type="entry name" value="BSH_CzcB-like"/>
</dbReference>
<keyword evidence="10" id="KW-1185">Reference proteome</keyword>
<dbReference type="GO" id="GO:0022857">
    <property type="term" value="F:transmembrane transporter activity"/>
    <property type="evidence" value="ECO:0007669"/>
    <property type="project" value="InterPro"/>
</dbReference>
<protein>
    <submittedName>
        <fullName evidence="9">Efflux transporter, RND family, MFP subunit</fullName>
    </submittedName>
</protein>
<evidence type="ECO:0000256" key="3">
    <source>
        <dbReference type="SAM" id="MobiDB-lite"/>
    </source>
</evidence>
<keyword evidence="2" id="KW-0813">Transport</keyword>
<dbReference type="InterPro" id="IPR058649">
    <property type="entry name" value="CzcB_C"/>
</dbReference>
<feature type="domain" description="CzcB-like barrel-sandwich hybrid" evidence="7">
    <location>
        <begin position="232"/>
        <end position="376"/>
    </location>
</feature>
<accession>F4G9Z9</accession>
<feature type="compositionally biased region" description="Basic and acidic residues" evidence="3">
    <location>
        <begin position="38"/>
        <end position="80"/>
    </location>
</feature>
<feature type="domain" description="CzcB-like C-terminal circularly permuted SH3-like" evidence="8">
    <location>
        <begin position="461"/>
        <end position="521"/>
    </location>
</feature>
<dbReference type="GO" id="GO:0060003">
    <property type="term" value="P:copper ion export"/>
    <property type="evidence" value="ECO:0007669"/>
    <property type="project" value="TreeGrafter"/>
</dbReference>
<dbReference type="AlphaFoldDB" id="F4G9Z9"/>
<dbReference type="Gene3D" id="2.40.420.20">
    <property type="match status" value="1"/>
</dbReference>
<name>F4G9Z9_ALIDK</name>
<gene>
    <name evidence="9" type="ordered locus">Alide2_3400</name>
</gene>
<dbReference type="SUPFAM" id="SSF111369">
    <property type="entry name" value="HlyD-like secretion proteins"/>
    <property type="match status" value="1"/>
</dbReference>
<dbReference type="Pfam" id="PF25973">
    <property type="entry name" value="BSH_CzcB"/>
    <property type="match status" value="1"/>
</dbReference>
<dbReference type="InterPro" id="IPR058648">
    <property type="entry name" value="HH_CzcB-like"/>
</dbReference>
<dbReference type="InterPro" id="IPR058646">
    <property type="entry name" value="CzcB_N"/>
</dbReference>
<evidence type="ECO:0000259" key="5">
    <source>
        <dbReference type="Pfam" id="PF25954"/>
    </source>
</evidence>
<feature type="domain" description="CusB-like beta-barrel" evidence="5">
    <location>
        <begin position="379"/>
        <end position="454"/>
    </location>
</feature>
<reference evidence="9 10" key="1">
    <citation type="journal article" date="2011" name="J. Bacteriol.">
        <title>Genome Sequences of Alicycliphilus denitrificans Strains BC and K601T.</title>
        <authorList>
            <person name="Oosterkamp M.J."/>
            <person name="Veuskens T."/>
            <person name="Plugge C.M."/>
            <person name="Langenhoff A.A."/>
            <person name="Gerritse J."/>
            <person name="van Berkel W.J."/>
            <person name="Pieper D.H."/>
            <person name="Junca H."/>
            <person name="Goodwin L.A."/>
            <person name="Daligault H.E."/>
            <person name="Bruce D.C."/>
            <person name="Detter J.C."/>
            <person name="Tapia R."/>
            <person name="Han C.S."/>
            <person name="Land M.L."/>
            <person name="Hauser L.J."/>
            <person name="Smidt H."/>
            <person name="Stams A.J."/>
        </authorList>
    </citation>
    <scope>NUCLEOTIDE SEQUENCE [LARGE SCALE GENOMIC DNA]</scope>
    <source>
        <strain evidence="10">DSM 14773 / CIP 107495 / K601</strain>
    </source>
</reference>
<dbReference type="HOGENOM" id="CLU_018816_13_0_4"/>
<evidence type="ECO:0000259" key="4">
    <source>
        <dbReference type="Pfam" id="PF25893"/>
    </source>
</evidence>
<evidence type="ECO:0000256" key="2">
    <source>
        <dbReference type="ARBA" id="ARBA00022448"/>
    </source>
</evidence>
<feature type="domain" description="CzcB-like alpha-helical hairpin" evidence="4">
    <location>
        <begin position="270"/>
        <end position="328"/>
    </location>
</feature>
<dbReference type="Pfam" id="PF25971">
    <property type="entry name" value="CzcB_N"/>
    <property type="match status" value="1"/>
</dbReference>
<feature type="domain" description="CzcB N-terminal" evidence="6">
    <location>
        <begin position="93"/>
        <end position="184"/>
    </location>
</feature>
<dbReference type="eggNOG" id="COG0845">
    <property type="taxonomic scope" value="Bacteria"/>
</dbReference>
<dbReference type="GO" id="GO:0030288">
    <property type="term" value="C:outer membrane-bounded periplasmic space"/>
    <property type="evidence" value="ECO:0007669"/>
    <property type="project" value="TreeGrafter"/>
</dbReference>
<dbReference type="eggNOG" id="COG4531">
    <property type="taxonomic scope" value="Bacteria"/>
</dbReference>
<dbReference type="InterPro" id="IPR006143">
    <property type="entry name" value="RND_pump_MFP"/>
</dbReference>
<dbReference type="Proteomes" id="UP000007938">
    <property type="component" value="Chromosome"/>
</dbReference>
<feature type="region of interest" description="Disordered" evidence="3">
    <location>
        <begin position="35"/>
        <end position="93"/>
    </location>
</feature>
<evidence type="ECO:0000256" key="1">
    <source>
        <dbReference type="ARBA" id="ARBA00009477"/>
    </source>
</evidence>
<dbReference type="InterPro" id="IPR051909">
    <property type="entry name" value="MFP_Cation_Efflux"/>
</dbReference>
<dbReference type="OrthoDB" id="9768185at2"/>
<dbReference type="KEGG" id="adk:Alide2_3400"/>
<dbReference type="Gene3D" id="2.40.30.170">
    <property type="match status" value="1"/>
</dbReference>
<dbReference type="Pfam" id="PF25975">
    <property type="entry name" value="CzcB_C"/>
    <property type="match status" value="1"/>
</dbReference>
<dbReference type="Gene3D" id="2.40.50.100">
    <property type="match status" value="1"/>
</dbReference>
<organism evidence="9 10">
    <name type="scientific">Alicycliphilus denitrificans (strain DSM 14773 / CIP 107495 / K601)</name>
    <dbReference type="NCBI Taxonomy" id="596154"/>
    <lineage>
        <taxon>Bacteria</taxon>
        <taxon>Pseudomonadati</taxon>
        <taxon>Pseudomonadota</taxon>
        <taxon>Betaproteobacteria</taxon>
        <taxon>Burkholderiales</taxon>
        <taxon>Comamonadaceae</taxon>
        <taxon>Alicycliphilus</taxon>
    </lineage>
</organism>
<evidence type="ECO:0000259" key="7">
    <source>
        <dbReference type="Pfam" id="PF25973"/>
    </source>
</evidence>
<reference evidence="9 10" key="2">
    <citation type="submission" date="2011-04" db="EMBL/GenBank/DDBJ databases">
        <title>Complete sequence of chromosome of Alicycliphilus denitrificans K601.</title>
        <authorList>
            <consortium name="US DOE Joint Genome Institute"/>
            <person name="Lucas S."/>
            <person name="Han J."/>
            <person name="Lapidus A."/>
            <person name="Cheng J.-F."/>
            <person name="Goodwin L."/>
            <person name="Pitluck S."/>
            <person name="Peters L."/>
            <person name="Zeytun A."/>
            <person name="Detter J.C."/>
            <person name="Han C."/>
            <person name="Tapia R."/>
            <person name="Land M."/>
            <person name="Hauser L."/>
            <person name="Kyrpides N."/>
            <person name="Ivanova N."/>
            <person name="Mikhailova N."/>
            <person name="Pagani I."/>
            <person name="Oosterkamp M."/>
            <person name="Pieper D."/>
            <person name="van Berkel W."/>
            <person name="Langenhoff A."/>
            <person name="Smidt H."/>
            <person name="Stams A."/>
            <person name="Woyke T."/>
        </authorList>
    </citation>
    <scope>NUCLEOTIDE SEQUENCE [LARGE SCALE GENOMIC DNA]</scope>
    <source>
        <strain evidence="10">DSM 14773 / CIP 107495 / K601</strain>
    </source>
</reference>
<evidence type="ECO:0000259" key="8">
    <source>
        <dbReference type="Pfam" id="PF25975"/>
    </source>
</evidence>
<dbReference type="PANTHER" id="PTHR30097">
    <property type="entry name" value="CATION EFFLUX SYSTEM PROTEIN CUSB"/>
    <property type="match status" value="1"/>
</dbReference>
<dbReference type="InterPro" id="IPR058792">
    <property type="entry name" value="Beta-barrel_RND_2"/>
</dbReference>
<dbReference type="STRING" id="596154.Alide2_3400"/>
<sequence>MTNSTKSKKSAIAIAAVLVVGVALGITILRSGKVNPGGDEHGHGHAESAAHADAEHHGEKAEDKHAHEAGHDDEEHHEDAGQGTAPAKGPHGGKLFVQDGFGLELTIFETGAEPEFRVYLFKDGKPVAPGQAQVAVTLERLGRPPEQFSFTPQQDYLKGSATVEEPHSFNAAIKAQAGTQTYEFKFEQVEGRVQMTDEQLQRNGVELGDAGPARIRSSLQLLGEVKLNQDRSVFVTPRLAGIVESVRANAGDPVRRGQVLAVISSQALADQRSELLAAQKRLNLARTTYEREKKLWEDKISAEQDYLTARQLYQEAEIATESARQKLASLGAGATESTQGLTRYEVRAPIDGVITDKKISVGEVLKEDGTVFQLADLSTVWVELIVPAKDVGRIKVGDQARVKSAALEGEASAKVSYVGALIGEQSRNATARLVLGNAKGQWRPGLPVSVDLTSDEVTVPVAVAADAVQTLGTGPVVFGRYGQQFEARPLELGRSDGRFTEVVKGLSAGERYAAKNSFLIKAELGKAGASHDH</sequence>
<evidence type="ECO:0000313" key="10">
    <source>
        <dbReference type="Proteomes" id="UP000007938"/>
    </source>
</evidence>
<dbReference type="Pfam" id="PF25954">
    <property type="entry name" value="Beta-barrel_RND_2"/>
    <property type="match status" value="1"/>
</dbReference>
<comment type="similarity">
    <text evidence="1">Belongs to the membrane fusion protein (MFP) (TC 8.A.1) family.</text>
</comment>
<dbReference type="GO" id="GO:0015679">
    <property type="term" value="P:plasma membrane copper ion transport"/>
    <property type="evidence" value="ECO:0007669"/>
    <property type="project" value="TreeGrafter"/>
</dbReference>
<evidence type="ECO:0000313" key="9">
    <source>
        <dbReference type="EMBL" id="AEB85731.1"/>
    </source>
</evidence>
<proteinExistence type="inferred from homology"/>
<dbReference type="FunFam" id="2.40.30.170:FF:000010">
    <property type="entry name" value="Efflux RND transporter periplasmic adaptor subunit"/>
    <property type="match status" value="1"/>
</dbReference>
<dbReference type="GO" id="GO:0016020">
    <property type="term" value="C:membrane"/>
    <property type="evidence" value="ECO:0007669"/>
    <property type="project" value="InterPro"/>
</dbReference>
<dbReference type="PANTHER" id="PTHR30097:SF4">
    <property type="entry name" value="SLR6042 PROTEIN"/>
    <property type="match status" value="1"/>
</dbReference>
<dbReference type="RefSeq" id="WP_013722708.1">
    <property type="nucleotide sequence ID" value="NC_015422.1"/>
</dbReference>